<comment type="caution">
    <text evidence="1">The sequence shown here is derived from an EMBL/GenBank/DDBJ whole genome shotgun (WGS) entry which is preliminary data.</text>
</comment>
<dbReference type="EMBL" id="JBHSAP010000009">
    <property type="protein sequence ID" value="MFC4076930.1"/>
    <property type="molecule type" value="Genomic_DNA"/>
</dbReference>
<dbReference type="InterPro" id="IPR014556">
    <property type="entry name" value="UCP029407"/>
</dbReference>
<accession>A0ABV8JGN7</accession>
<name>A0ABV8JGN7_9BACL</name>
<dbReference type="RefSeq" id="WP_380704306.1">
    <property type="nucleotide sequence ID" value="NZ_JBHSAP010000009.1"/>
</dbReference>
<dbReference type="Gene3D" id="3.40.50.300">
    <property type="entry name" value="P-loop containing nucleotide triphosphate hydrolases"/>
    <property type="match status" value="1"/>
</dbReference>
<gene>
    <name evidence="1" type="ORF">ACFOUO_08905</name>
</gene>
<proteinExistence type="predicted"/>
<keyword evidence="2" id="KW-1185">Reference proteome</keyword>
<evidence type="ECO:0000313" key="1">
    <source>
        <dbReference type="EMBL" id="MFC4076930.1"/>
    </source>
</evidence>
<protein>
    <submittedName>
        <fullName evidence="1">Sulfotransferase family protein</fullName>
    </submittedName>
</protein>
<sequence length="301" mass="34954">MATSPKSQAICVLGMHRSGTSLITRAVNLLGADVGHANKLLPPHQTNPTGFWEHSEIVQIHNQILKTLNRSWDTTKPLPHKWWLSPQIQPMKKKLKELVKQNYAGKPLWVWKDPRTCLLLPLWKQILNEMGTELKCILVVRNPLDVAVSLKKRDNFSPNKSFKMWTLNTLNSFLWSKNTKRALIHYDHFLNDWEKTLERMANQLNLPWPKESKPLAQGITRLINPDLRHSSSNLEDLATKGKASSLLIRAYRLCLITDQHPDRLNSPWITKNVRHLYVDYAQGKPVVLNHQYHRYRKKAKL</sequence>
<dbReference type="Proteomes" id="UP001595843">
    <property type="component" value="Unassembled WGS sequence"/>
</dbReference>
<evidence type="ECO:0000313" key="2">
    <source>
        <dbReference type="Proteomes" id="UP001595843"/>
    </source>
</evidence>
<dbReference type="PIRSF" id="PIRSF029407">
    <property type="entry name" value="UCP029407"/>
    <property type="match status" value="1"/>
</dbReference>
<reference evidence="2" key="1">
    <citation type="journal article" date="2019" name="Int. J. Syst. Evol. Microbiol.">
        <title>The Global Catalogue of Microorganisms (GCM) 10K type strain sequencing project: providing services to taxonomists for standard genome sequencing and annotation.</title>
        <authorList>
            <consortium name="The Broad Institute Genomics Platform"/>
            <consortium name="The Broad Institute Genome Sequencing Center for Infectious Disease"/>
            <person name="Wu L."/>
            <person name="Ma J."/>
        </authorList>
    </citation>
    <scope>NUCLEOTIDE SEQUENCE [LARGE SCALE GENOMIC DNA]</scope>
    <source>
        <strain evidence="2">IBRC-M 10813</strain>
    </source>
</reference>
<dbReference type="SUPFAM" id="SSF52540">
    <property type="entry name" value="P-loop containing nucleoside triphosphate hydrolases"/>
    <property type="match status" value="1"/>
</dbReference>
<organism evidence="1 2">
    <name type="scientific">Salinithrix halophila</name>
    <dbReference type="NCBI Taxonomy" id="1485204"/>
    <lineage>
        <taxon>Bacteria</taxon>
        <taxon>Bacillati</taxon>
        <taxon>Bacillota</taxon>
        <taxon>Bacilli</taxon>
        <taxon>Bacillales</taxon>
        <taxon>Thermoactinomycetaceae</taxon>
        <taxon>Salinithrix</taxon>
    </lineage>
</organism>
<dbReference type="Pfam" id="PF13469">
    <property type="entry name" value="Sulfotransfer_3"/>
    <property type="match status" value="1"/>
</dbReference>
<dbReference type="InterPro" id="IPR027417">
    <property type="entry name" value="P-loop_NTPase"/>
</dbReference>